<protein>
    <submittedName>
        <fullName evidence="2">RNHCP domain-containing protein</fullName>
    </submittedName>
</protein>
<dbReference type="Pfam" id="PF12647">
    <property type="entry name" value="RNHCP"/>
    <property type="match status" value="1"/>
</dbReference>
<keyword evidence="3" id="KW-1185">Reference proteome</keyword>
<proteinExistence type="predicted"/>
<dbReference type="RefSeq" id="WP_241369821.1">
    <property type="nucleotide sequence ID" value="NZ_JAKZFC010000004.1"/>
</dbReference>
<gene>
    <name evidence="2" type="ORF">LZ480_12740</name>
</gene>
<dbReference type="InterPro" id="IPR024439">
    <property type="entry name" value="RNHCP"/>
</dbReference>
<accession>A0ABS9UEI3</accession>
<evidence type="ECO:0000313" key="2">
    <source>
        <dbReference type="EMBL" id="MCH7322758.1"/>
    </source>
</evidence>
<dbReference type="Proteomes" id="UP001316087">
    <property type="component" value="Unassembled WGS sequence"/>
</dbReference>
<sequence length="105" mass="11969">MSRKTENTAFQCENCHEFVEPLTNGSFRNHCPQCLFSKHLDQKPGDRLSDCKGLMKPIQLDYSGKKGYQIVHECITCGKIQRNKIAVDSAQEDNVLTFMTSIAHY</sequence>
<feature type="domain" description="RNHCP" evidence="1">
    <location>
        <begin position="8"/>
        <end position="92"/>
    </location>
</feature>
<evidence type="ECO:0000313" key="3">
    <source>
        <dbReference type="Proteomes" id="UP001316087"/>
    </source>
</evidence>
<name>A0ABS9UEI3_9BACL</name>
<comment type="caution">
    <text evidence="2">The sequence shown here is derived from an EMBL/GenBank/DDBJ whole genome shotgun (WGS) entry which is preliminary data.</text>
</comment>
<dbReference type="EMBL" id="JAKZFC010000004">
    <property type="protein sequence ID" value="MCH7322758.1"/>
    <property type="molecule type" value="Genomic_DNA"/>
</dbReference>
<evidence type="ECO:0000259" key="1">
    <source>
        <dbReference type="Pfam" id="PF12647"/>
    </source>
</evidence>
<reference evidence="2 3" key="1">
    <citation type="submission" date="2022-03" db="EMBL/GenBank/DDBJ databases">
        <authorList>
            <person name="Jo J.-H."/>
            <person name="Im W.-T."/>
        </authorList>
    </citation>
    <scope>NUCLEOTIDE SEQUENCE [LARGE SCALE GENOMIC DNA]</scope>
    <source>
        <strain evidence="2 3">MA9</strain>
    </source>
</reference>
<organism evidence="2 3">
    <name type="scientific">Solibacillus palustris</name>
    <dbReference type="NCBI Taxonomy" id="2908203"/>
    <lineage>
        <taxon>Bacteria</taxon>
        <taxon>Bacillati</taxon>
        <taxon>Bacillota</taxon>
        <taxon>Bacilli</taxon>
        <taxon>Bacillales</taxon>
        <taxon>Caryophanaceae</taxon>
        <taxon>Solibacillus</taxon>
    </lineage>
</organism>